<evidence type="ECO:0000256" key="5">
    <source>
        <dbReference type="ARBA" id="ARBA00022833"/>
    </source>
</evidence>
<keyword evidence="9 12" id="KW-0010">Activator</keyword>
<evidence type="ECO:0000256" key="6">
    <source>
        <dbReference type="ARBA" id="ARBA00022853"/>
    </source>
</evidence>
<feature type="compositionally biased region" description="Acidic residues" evidence="14">
    <location>
        <begin position="656"/>
        <end position="701"/>
    </location>
</feature>
<keyword evidence="4 12" id="KW-0863">Zinc-finger</keyword>
<dbReference type="CDD" id="cd22000">
    <property type="entry name" value="HMG-box_UBF1_rpt3"/>
    <property type="match status" value="1"/>
</dbReference>
<evidence type="ECO:0000256" key="4">
    <source>
        <dbReference type="ARBA" id="ARBA00022771"/>
    </source>
</evidence>
<feature type="domain" description="HMG box" evidence="16">
    <location>
        <begin position="464"/>
        <end position="531"/>
    </location>
</feature>
<keyword evidence="15" id="KW-0472">Membrane</keyword>
<evidence type="ECO:0000256" key="10">
    <source>
        <dbReference type="ARBA" id="ARBA00023163"/>
    </source>
</evidence>
<dbReference type="HAMAP" id="MF_03047">
    <property type="entry name" value="Sgf11"/>
    <property type="match status" value="1"/>
</dbReference>
<comment type="function">
    <text evidence="12">Component of the transcription regulatory histone acetylation (HAT) complex SAGA, a multiprotein complex that activates transcription by remodeling chromatin and mediating histone acetylation and deubiquitination. Within the SAGA complex, participates in a subcomplex that specifically deubiquitinates histone H2B. The SAGA complex is recruited to specific gene promoters by activators, where it is required for transcription.</text>
</comment>
<feature type="compositionally biased region" description="Acidic residues" evidence="14">
    <location>
        <begin position="969"/>
        <end position="978"/>
    </location>
</feature>
<feature type="DNA-binding region" description="HMG box" evidence="13">
    <location>
        <begin position="464"/>
        <end position="531"/>
    </location>
</feature>
<comment type="domain">
    <text evidence="12">The C-terminal SGF11-type zinc-finger domain forms part of the 'catalytic lobe' of the SAGA deubiquitination module.</text>
</comment>
<keyword evidence="6 12" id="KW-0156">Chromatin regulator</keyword>
<dbReference type="Pfam" id="PF08209">
    <property type="entry name" value="Sgf11"/>
    <property type="match status" value="1"/>
</dbReference>
<evidence type="ECO:0000256" key="2">
    <source>
        <dbReference type="ARBA" id="ARBA00022723"/>
    </source>
</evidence>
<evidence type="ECO:0000256" key="14">
    <source>
        <dbReference type="SAM" id="MobiDB-lite"/>
    </source>
</evidence>
<feature type="domain" description="SCA7" evidence="17">
    <location>
        <begin position="1035"/>
        <end position="1102"/>
    </location>
</feature>
<dbReference type="InterPro" id="IPR009071">
    <property type="entry name" value="HMG_box_dom"/>
</dbReference>
<feature type="domain" description="HMG box" evidence="16">
    <location>
        <begin position="392"/>
        <end position="460"/>
    </location>
</feature>
<accession>A0ABR3NLM5</accession>
<comment type="similarity">
    <text evidence="12">Belongs to the SGF11 family.</text>
</comment>
<dbReference type="PROSITE" id="PS50118">
    <property type="entry name" value="HMG_BOX_2"/>
    <property type="match status" value="6"/>
</dbReference>
<comment type="subcellular location">
    <subcellularLocation>
        <location evidence="1 12">Nucleus</location>
    </subcellularLocation>
</comment>
<evidence type="ECO:0000256" key="7">
    <source>
        <dbReference type="ARBA" id="ARBA00023015"/>
    </source>
</evidence>
<feature type="region of interest" description="Disordered" evidence="14">
    <location>
        <begin position="1084"/>
        <end position="1213"/>
    </location>
</feature>
<dbReference type="Gene3D" id="6.10.140.1270">
    <property type="match status" value="1"/>
</dbReference>
<dbReference type="InterPro" id="IPR036910">
    <property type="entry name" value="HMG_box_dom_sf"/>
</dbReference>
<feature type="compositionally biased region" description="Basic and acidic residues" evidence="14">
    <location>
        <begin position="1158"/>
        <end position="1175"/>
    </location>
</feature>
<dbReference type="InterPro" id="IPR051762">
    <property type="entry name" value="UBF1"/>
</dbReference>
<evidence type="ECO:0000259" key="16">
    <source>
        <dbReference type="PROSITE" id="PS50118"/>
    </source>
</evidence>
<evidence type="ECO:0000256" key="8">
    <source>
        <dbReference type="ARBA" id="ARBA00023125"/>
    </source>
</evidence>
<feature type="region of interest" description="Disordered" evidence="14">
    <location>
        <begin position="581"/>
        <end position="600"/>
    </location>
</feature>
<feature type="DNA-binding region" description="HMG box" evidence="13">
    <location>
        <begin position="100"/>
        <end position="168"/>
    </location>
</feature>
<dbReference type="Pfam" id="PF00505">
    <property type="entry name" value="HMG_box"/>
    <property type="match status" value="3"/>
</dbReference>
<sequence length="1213" mass="138983">MDSSANEPVWEQDDLLKLLEAMKINLPEKDMTKYKTTESHLDWEKVAFKSYSGEMCKQKWQEVSREIRKFRTLTELIVDAQDYIKNPYKGKKLKKHPDFPKKPLTPYFRFFMEKRAKYAKLHPEMSNLDLTKILSKKYKELPERKKEKYVNDFAQEKESFTLSMMKFKQDHPDLLENGSKKSIVPEKPKTPQQLWYSHEKKAFLKTHPDASTQDIKHSLGKQWTQLSDKKRIKWILKSLDQRKLYEEKMRELIQQHPEMNIKEETIVKSTLTKAERQLKDKFDGRPDKPPSNGYSMFCAELMSSMKDVPSTERMVMCSQRWKLLKQSEKDAYQKRCEQKKKEFEVEMNRYLLSISEEEQQRIMSEQKMGSFKKGSTASKRKTSKAKSSTEKPKPPVSAMFIFSEEKRGKLQQERPDLSDMELTRLLARMWNELSDKKKEKYKTLEMTLKADSEKQSKEDKGKLPETPKTAQDIWQQSVIGDYLARFKNDRVKAQKAMEATWNTMEKKEKIMWIKKAAEDQKRYERELSEMRSPAPVFTTGKKMKFEGEPKKPPSNGYQKFSQEMLSNGELNHLPMKERMGEIGGRWQRLPQKEKDRYKRLAEEKQRQYKVLLEQWIASLSSQEKAAYKEYNSLKRRSTAKPGATAAKVKPKAKQSDEEEDDDDDDDDEEEEEKESDDGSSSDDSDDDDDDDDNEEDVEDEEVQTRTEPESSQAEPTDCQKCCELSHEPGGLSLLCTAFFSPQEGAHPAVTHLHHLSHSLFLCFSSVLFSPALLVFVFASSVQNKCGIFRNNEAILNVAAWTPLVSHAVLVQQAFVRCPYLHLMRGSSGSVNDTRPGPFSLVFSTHLCLDNTKLEALAHEVYSDLVEDACLGLCFEVHRAVKQGYFFLDETDQESMKDFEIVDQPGVDIFGQVFNQWKNKECVCPNCSRSIAASRFAPHLEKCLGMGRNSSRIANRRIASSNNTSKSESDQEDNDDINDNDWSYGSEKKAKKRKSEKNPNSPRRSKSLKHKNGELSSNVNPDLCKFYSSGISYETLGPEELRSILTTQCGVVSEHTKKMCTRSQRCPQHTDEQRRAVRVFLLGPSASTLPDSDTMLENDGYDAPDGQLIMSRLQWDGSSDISPSDSASSKASTNNSESKRPKKKKKPSTLSLTTTGGGGERDKGPERERGGDRERVVGGGSSSSSSQNALGLSSRKKRPKLPVPPALSLYDDLN</sequence>
<gene>
    <name evidence="12" type="primary">ATXN7L3</name>
    <name evidence="18" type="ORF">QQF64_024574</name>
</gene>
<evidence type="ECO:0000256" key="13">
    <source>
        <dbReference type="PROSITE-ProRule" id="PRU00267"/>
    </source>
</evidence>
<keyword evidence="2 12" id="KW-0479">Metal-binding</keyword>
<protein>
    <recommendedName>
        <fullName evidence="12">Ataxin-7-like protein 3</fullName>
    </recommendedName>
    <alternativeName>
        <fullName evidence="12">SAGA-associated factor 11 homolog</fullName>
    </alternativeName>
</protein>
<evidence type="ECO:0000256" key="11">
    <source>
        <dbReference type="ARBA" id="ARBA00023242"/>
    </source>
</evidence>
<evidence type="ECO:0000313" key="18">
    <source>
        <dbReference type="EMBL" id="KAL1277901.1"/>
    </source>
</evidence>
<feature type="DNA-binding region" description="HMG box" evidence="13">
    <location>
        <begin position="287"/>
        <end position="351"/>
    </location>
</feature>
<dbReference type="PANTHER" id="PTHR46318">
    <property type="entry name" value="UPSTREAM BINDING TRANSCRIPTION FACTOR"/>
    <property type="match status" value="1"/>
</dbReference>
<dbReference type="PROSITE" id="PS51505">
    <property type="entry name" value="SCA7"/>
    <property type="match status" value="1"/>
</dbReference>
<keyword evidence="11 12" id="KW-0539">Nucleus</keyword>
<evidence type="ECO:0000259" key="17">
    <source>
        <dbReference type="PROSITE" id="PS51505"/>
    </source>
</evidence>
<feature type="transmembrane region" description="Helical" evidence="15">
    <location>
        <begin position="793"/>
        <end position="814"/>
    </location>
</feature>
<comment type="subunit">
    <text evidence="12">Component of some SAGA transcription coactivator-HAT complexes. Within the SAGA complex, participates to a subcomplex of SAGA called the DUB module (deubiquitination module).</text>
</comment>
<keyword evidence="10 12" id="KW-0804">Transcription</keyword>
<feature type="domain" description="HMG box" evidence="16">
    <location>
        <begin position="100"/>
        <end position="168"/>
    </location>
</feature>
<feature type="transmembrane region" description="Helical" evidence="15">
    <location>
        <begin position="758"/>
        <end position="781"/>
    </location>
</feature>
<feature type="region of interest" description="Disordered" evidence="14">
    <location>
        <begin position="953"/>
        <end position="1015"/>
    </location>
</feature>
<comment type="caution">
    <text evidence="18">The sequence shown here is derived from an EMBL/GenBank/DDBJ whole genome shotgun (WGS) entry which is preliminary data.</text>
</comment>
<feature type="DNA-binding region" description="HMG box" evidence="13">
    <location>
        <begin position="392"/>
        <end position="460"/>
    </location>
</feature>
<dbReference type="CDD" id="cd22003">
    <property type="entry name" value="HMG-box_UBF1_rpt6-like"/>
    <property type="match status" value="1"/>
</dbReference>
<evidence type="ECO:0000256" key="1">
    <source>
        <dbReference type="ARBA" id="ARBA00004123"/>
    </source>
</evidence>
<feature type="region of interest" description="Disordered" evidence="14">
    <location>
        <begin position="366"/>
        <end position="397"/>
    </location>
</feature>
<feature type="domain" description="HMG box" evidence="16">
    <location>
        <begin position="550"/>
        <end position="616"/>
    </location>
</feature>
<dbReference type="PANTHER" id="PTHR46318:SF2">
    <property type="entry name" value="NUCLEOLAR TRANSCRIPTION FACTOR 1"/>
    <property type="match status" value="1"/>
</dbReference>
<feature type="region of interest" description="Disordered" evidence="14">
    <location>
        <begin position="634"/>
        <end position="717"/>
    </location>
</feature>
<keyword evidence="15" id="KW-1133">Transmembrane helix</keyword>
<dbReference type="Pfam" id="PF09011">
    <property type="entry name" value="HMG_box_2"/>
    <property type="match status" value="1"/>
</dbReference>
<organism evidence="18 19">
    <name type="scientific">Cirrhinus molitorella</name>
    <name type="common">mud carp</name>
    <dbReference type="NCBI Taxonomy" id="172907"/>
    <lineage>
        <taxon>Eukaryota</taxon>
        <taxon>Metazoa</taxon>
        <taxon>Chordata</taxon>
        <taxon>Craniata</taxon>
        <taxon>Vertebrata</taxon>
        <taxon>Euteleostomi</taxon>
        <taxon>Actinopterygii</taxon>
        <taxon>Neopterygii</taxon>
        <taxon>Teleostei</taxon>
        <taxon>Ostariophysi</taxon>
        <taxon>Cypriniformes</taxon>
        <taxon>Cyprinidae</taxon>
        <taxon>Labeoninae</taxon>
        <taxon>Labeonini</taxon>
        <taxon>Cirrhinus</taxon>
    </lineage>
</organism>
<dbReference type="Gene3D" id="3.30.160.60">
    <property type="entry name" value="Classic Zinc Finger"/>
    <property type="match status" value="1"/>
</dbReference>
<dbReference type="Pfam" id="PF14887">
    <property type="entry name" value="HMG_box_5"/>
    <property type="match status" value="1"/>
</dbReference>
<feature type="zinc finger region" description="SGF11-type" evidence="12">
    <location>
        <begin position="921"/>
        <end position="942"/>
    </location>
</feature>
<proteinExistence type="inferred from homology"/>
<feature type="compositionally biased region" description="Low complexity" evidence="14">
    <location>
        <begin position="953"/>
        <end position="962"/>
    </location>
</feature>
<dbReference type="CDD" id="cd22002">
    <property type="entry name" value="HMG-box_UBF1_rpt5"/>
    <property type="match status" value="1"/>
</dbReference>
<dbReference type="SMART" id="SM00398">
    <property type="entry name" value="HMG"/>
    <property type="match status" value="6"/>
</dbReference>
<keyword evidence="5 12" id="KW-0862">Zinc</keyword>
<dbReference type="SUPFAM" id="SSF47095">
    <property type="entry name" value="HMG-box"/>
    <property type="match status" value="6"/>
</dbReference>
<dbReference type="CDD" id="cd22001">
    <property type="entry name" value="HMG-box_UBF1_rpt4"/>
    <property type="match status" value="1"/>
</dbReference>
<keyword evidence="8 13" id="KW-0238">DNA-binding</keyword>
<feature type="compositionally biased region" description="Low complexity" evidence="14">
    <location>
        <begin position="1117"/>
        <end position="1135"/>
    </location>
</feature>
<feature type="DNA-binding region" description="HMG box" evidence="13">
    <location>
        <begin position="550"/>
        <end position="616"/>
    </location>
</feature>
<evidence type="ECO:0000256" key="15">
    <source>
        <dbReference type="SAM" id="Phobius"/>
    </source>
</evidence>
<dbReference type="InterPro" id="IPR013246">
    <property type="entry name" value="SAGA_su_Sgf11"/>
</dbReference>
<dbReference type="InterPro" id="IPR013243">
    <property type="entry name" value="SCA7_dom"/>
</dbReference>
<comment type="domain">
    <text evidence="12">The long N-terminal helix forms part of the 'assembly lobe' of the SAGA deubiquitination module.</text>
</comment>
<feature type="DNA-binding region" description="HMG box" evidence="13">
    <location>
        <begin position="185"/>
        <end position="253"/>
    </location>
</feature>
<dbReference type="Proteomes" id="UP001558613">
    <property type="component" value="Unassembled WGS sequence"/>
</dbReference>
<feature type="domain" description="HMG box" evidence="16">
    <location>
        <begin position="185"/>
        <end position="253"/>
    </location>
</feature>
<feature type="compositionally biased region" description="Basic and acidic residues" evidence="14">
    <location>
        <begin position="590"/>
        <end position="600"/>
    </location>
</feature>
<keyword evidence="15" id="KW-0812">Transmembrane</keyword>
<evidence type="ECO:0000256" key="3">
    <source>
        <dbReference type="ARBA" id="ARBA00022737"/>
    </source>
</evidence>
<keyword evidence="7 12" id="KW-0805">Transcription regulation</keyword>
<dbReference type="CDD" id="cd21999">
    <property type="entry name" value="HMG-box_UBF1_rpt2"/>
    <property type="match status" value="1"/>
</dbReference>
<evidence type="ECO:0000313" key="19">
    <source>
        <dbReference type="Proteomes" id="UP001558613"/>
    </source>
</evidence>
<dbReference type="Gene3D" id="1.10.30.10">
    <property type="entry name" value="High mobility group box domain"/>
    <property type="match status" value="6"/>
</dbReference>
<evidence type="ECO:0000256" key="12">
    <source>
        <dbReference type="HAMAP-Rule" id="MF_03047"/>
    </source>
</evidence>
<dbReference type="InterPro" id="IPR029215">
    <property type="entry name" value="HMG_box_5"/>
</dbReference>
<keyword evidence="3" id="KW-0677">Repeat</keyword>
<dbReference type="CDD" id="cd21998">
    <property type="entry name" value="HMG-box_UBF1_rpt1-like"/>
    <property type="match status" value="1"/>
</dbReference>
<keyword evidence="19" id="KW-1185">Reference proteome</keyword>
<reference evidence="18 19" key="1">
    <citation type="submission" date="2023-09" db="EMBL/GenBank/DDBJ databases">
        <authorList>
            <person name="Wang M."/>
        </authorList>
    </citation>
    <scope>NUCLEOTIDE SEQUENCE [LARGE SCALE GENOMIC DNA]</scope>
    <source>
        <strain evidence="18">GT-2023</strain>
        <tissue evidence="18">Liver</tissue>
    </source>
</reference>
<feature type="domain" description="HMG box" evidence="16">
    <location>
        <begin position="287"/>
        <end position="351"/>
    </location>
</feature>
<name>A0ABR3NLM5_9TELE</name>
<evidence type="ECO:0000256" key="9">
    <source>
        <dbReference type="ARBA" id="ARBA00023159"/>
    </source>
</evidence>
<dbReference type="EMBL" id="JAYMGO010000003">
    <property type="protein sequence ID" value="KAL1277901.1"/>
    <property type="molecule type" value="Genomic_DNA"/>
</dbReference>